<dbReference type="PANTHER" id="PTHR21496">
    <property type="entry name" value="FERREDOXIN-RELATED"/>
    <property type="match status" value="1"/>
</dbReference>
<sequence length="453" mass="49454">MTQIVELGWIPVKQDYEDSPVTTSIKELHSKVIGSSDLVGQWEGVQGPGGLDGSPVKSVHLAAVWTSVEAADAAKQSPDGLEMRKLWGQVIEMSSPSGPVLPWTGYFNLGGGDFAKVAASNVVLLTGSYLPVDANTAAFEEKWQSMMRAQASSGGFTAGFLAGVHGWSIGEVVYKGEKKKAFMVVTGWDSEESVKAAIGGDKRAKFEEALKEFNIQQQEHVCTGLKKIKYDSVSEYIAVRSTHSSGTSRAKETRRDHTPQRAPEMNNFRRSRVDAGWFSVGLASSFPDLGSDDGNLSDLRFCNTDLKPGCKVFHAPKATGSVQQSTEVDISPDAFESAEMEGDLKDQVMVFRFKGKFHAIDHKCPHSSYPLSKGVPFDIEDFGIVLSTGVTCPKHSWSFDLTTGMSDRARYKLGVWEVQLRDAAGSVPMVKVDDGSSETPEKEVWVRRKQRIG</sequence>
<dbReference type="AlphaFoldDB" id="A0AAD9AAX4"/>
<dbReference type="GO" id="GO:0051537">
    <property type="term" value="F:2 iron, 2 sulfur cluster binding"/>
    <property type="evidence" value="ECO:0007669"/>
    <property type="project" value="UniProtKB-KW"/>
</dbReference>
<evidence type="ECO:0000313" key="8">
    <source>
        <dbReference type="EMBL" id="KAK1844721.1"/>
    </source>
</evidence>
<keyword evidence="9" id="KW-1185">Reference proteome</keyword>
<evidence type="ECO:0000313" key="9">
    <source>
        <dbReference type="Proteomes" id="UP001243330"/>
    </source>
</evidence>
<keyword evidence="2" id="KW-0479">Metal-binding</keyword>
<evidence type="ECO:0000256" key="4">
    <source>
        <dbReference type="ARBA" id="ARBA00023014"/>
    </source>
</evidence>
<keyword evidence="1" id="KW-0001">2Fe-2S</keyword>
<proteinExistence type="predicted"/>
<evidence type="ECO:0000256" key="3">
    <source>
        <dbReference type="ARBA" id="ARBA00023004"/>
    </source>
</evidence>
<evidence type="ECO:0000256" key="2">
    <source>
        <dbReference type="ARBA" id="ARBA00022723"/>
    </source>
</evidence>
<protein>
    <submittedName>
        <fullName evidence="8">Rieske domain-containing protein</fullName>
    </submittedName>
</protein>
<evidence type="ECO:0000256" key="1">
    <source>
        <dbReference type="ARBA" id="ARBA00022714"/>
    </source>
</evidence>
<dbReference type="PANTHER" id="PTHR21496:SF0">
    <property type="entry name" value="RIESKE DOMAIN-CONTAINING PROTEIN"/>
    <property type="match status" value="1"/>
</dbReference>
<dbReference type="Pfam" id="PF00355">
    <property type="entry name" value="Rieske"/>
    <property type="match status" value="1"/>
</dbReference>
<gene>
    <name evidence="8" type="ORF">CCHR01_12648</name>
</gene>
<accession>A0AAD9AAX4</accession>
<dbReference type="InterPro" id="IPR036922">
    <property type="entry name" value="Rieske_2Fe-2S_sf"/>
</dbReference>
<reference evidence="8" key="1">
    <citation type="submission" date="2023-01" db="EMBL/GenBank/DDBJ databases">
        <title>Colletotrichum chrysophilum M932 genome sequence.</title>
        <authorList>
            <person name="Baroncelli R."/>
        </authorList>
    </citation>
    <scope>NUCLEOTIDE SEQUENCE</scope>
    <source>
        <strain evidence="8">M932</strain>
    </source>
</reference>
<dbReference type="EMBL" id="JAQOWY010000300">
    <property type="protein sequence ID" value="KAK1844721.1"/>
    <property type="molecule type" value="Genomic_DNA"/>
</dbReference>
<feature type="domain" description="Rieske" evidence="7">
    <location>
        <begin position="322"/>
        <end position="427"/>
    </location>
</feature>
<feature type="compositionally biased region" description="Basic and acidic residues" evidence="6">
    <location>
        <begin position="249"/>
        <end position="259"/>
    </location>
</feature>
<comment type="cofactor">
    <cofactor evidence="5">
        <name>[2Fe-2S] cluster</name>
        <dbReference type="ChEBI" id="CHEBI:190135"/>
    </cofactor>
</comment>
<feature type="compositionally biased region" description="Basic and acidic residues" evidence="6">
    <location>
        <begin position="431"/>
        <end position="446"/>
    </location>
</feature>
<evidence type="ECO:0000256" key="5">
    <source>
        <dbReference type="ARBA" id="ARBA00034078"/>
    </source>
</evidence>
<dbReference type="GO" id="GO:0046872">
    <property type="term" value="F:metal ion binding"/>
    <property type="evidence" value="ECO:0007669"/>
    <property type="project" value="UniProtKB-KW"/>
</dbReference>
<dbReference type="InterPro" id="IPR017941">
    <property type="entry name" value="Rieske_2Fe-2S"/>
</dbReference>
<organism evidence="8 9">
    <name type="scientific">Colletotrichum chrysophilum</name>
    <dbReference type="NCBI Taxonomy" id="1836956"/>
    <lineage>
        <taxon>Eukaryota</taxon>
        <taxon>Fungi</taxon>
        <taxon>Dikarya</taxon>
        <taxon>Ascomycota</taxon>
        <taxon>Pezizomycotina</taxon>
        <taxon>Sordariomycetes</taxon>
        <taxon>Hypocreomycetidae</taxon>
        <taxon>Glomerellales</taxon>
        <taxon>Glomerellaceae</taxon>
        <taxon>Colletotrichum</taxon>
        <taxon>Colletotrichum gloeosporioides species complex</taxon>
    </lineage>
</organism>
<dbReference type="SUPFAM" id="SSF50022">
    <property type="entry name" value="ISP domain"/>
    <property type="match status" value="1"/>
</dbReference>
<feature type="region of interest" description="Disordered" evidence="6">
    <location>
        <begin position="430"/>
        <end position="453"/>
    </location>
</feature>
<dbReference type="PROSITE" id="PS51296">
    <property type="entry name" value="RIESKE"/>
    <property type="match status" value="1"/>
</dbReference>
<dbReference type="Proteomes" id="UP001243330">
    <property type="component" value="Unassembled WGS sequence"/>
</dbReference>
<dbReference type="Gene3D" id="2.102.10.10">
    <property type="entry name" value="Rieske [2Fe-2S] iron-sulphur domain"/>
    <property type="match status" value="1"/>
</dbReference>
<evidence type="ECO:0000256" key="6">
    <source>
        <dbReference type="SAM" id="MobiDB-lite"/>
    </source>
</evidence>
<keyword evidence="3" id="KW-0408">Iron</keyword>
<name>A0AAD9AAX4_9PEZI</name>
<feature type="region of interest" description="Disordered" evidence="6">
    <location>
        <begin position="241"/>
        <end position="262"/>
    </location>
</feature>
<comment type="caution">
    <text evidence="8">The sequence shown here is derived from an EMBL/GenBank/DDBJ whole genome shotgun (WGS) entry which is preliminary data.</text>
</comment>
<keyword evidence="4" id="KW-0411">Iron-sulfur</keyword>
<evidence type="ECO:0000259" key="7">
    <source>
        <dbReference type="PROSITE" id="PS51296"/>
    </source>
</evidence>